<keyword evidence="1" id="KW-0732">Signal</keyword>
<dbReference type="InterPro" id="IPR013517">
    <property type="entry name" value="FG-GAP"/>
</dbReference>
<dbReference type="PANTHER" id="PTHR45460">
    <property type="entry name" value="SIMILAR TO CYSTEINE PROTEINASE"/>
    <property type="match status" value="1"/>
</dbReference>
<keyword evidence="3" id="KW-1185">Reference proteome</keyword>
<dbReference type="SUPFAM" id="SSF69318">
    <property type="entry name" value="Integrin alpha N-terminal domain"/>
    <property type="match status" value="1"/>
</dbReference>
<name>A0A5M4B2D6_9BACT</name>
<sequence length="465" mass="51885">MKKNTNGTKKSGRGIKTLIPVVIILFVFIGIPLLLIQYQASRTGMTWGQVVERVMNRSGSGENIAEVMPDSKKGEQIDFLNPVLIGQSFEEPPLISHVQAVDLDKDGLLDVIVCDSKGNFISWIRQDSLGVFTEKILADELIAPAHVQAYDFDNDGDLDLLVAVMGMLFPNNDKIGSVVVLENDGNFNFTKHVIVDKIARVTDVRGGDLDGDGDNDLAVAQFGYDDGETRWIENLGNWKFKSHILQNLSGPINVEVVDIDKDGDNDLISLVSQEWEEIYCFVNDGKGNFQPKLLYGSSNQDFGSSGIYMADVDQDGDDDILYTNGDAFDYIPPQGRPWHGVQWLENKGDLKFQFHRICNFTGAYNARPTDIDGDGDLDLFVVSAFNLWERPDALSFIWLENTGNMQFVKHSIAKIPTHLLSLELGDFNNDGLMDMVTGAMHAYPPYTHMSRVALWMNNGKMMKKN</sequence>
<dbReference type="InterPro" id="IPR028994">
    <property type="entry name" value="Integrin_alpha_N"/>
</dbReference>
<evidence type="ECO:0000313" key="2">
    <source>
        <dbReference type="EMBL" id="GET34330.1"/>
    </source>
</evidence>
<protein>
    <recommendedName>
        <fullName evidence="4">VCBS repeat-containing protein</fullName>
    </recommendedName>
</protein>
<gene>
    <name evidence="2" type="ORF">PbJCM13498_31930</name>
</gene>
<evidence type="ECO:0000256" key="1">
    <source>
        <dbReference type="ARBA" id="ARBA00022729"/>
    </source>
</evidence>
<dbReference type="PANTHER" id="PTHR45460:SF2">
    <property type="entry name" value="ALPHA 1,3 GLUCANASE, GH71 FAMILY (EUROFUNG)"/>
    <property type="match status" value="1"/>
</dbReference>
<dbReference type="AlphaFoldDB" id="A0A5M4B2D6"/>
<evidence type="ECO:0000313" key="3">
    <source>
        <dbReference type="Proteomes" id="UP000391834"/>
    </source>
</evidence>
<dbReference type="Proteomes" id="UP000391834">
    <property type="component" value="Unassembled WGS sequence"/>
</dbReference>
<comment type="caution">
    <text evidence="2">The sequence shown here is derived from an EMBL/GenBank/DDBJ whole genome shotgun (WGS) entry which is preliminary data.</text>
</comment>
<organism evidence="2 3">
    <name type="scientific">Prolixibacter bellariivorans</name>
    <dbReference type="NCBI Taxonomy" id="314319"/>
    <lineage>
        <taxon>Bacteria</taxon>
        <taxon>Pseudomonadati</taxon>
        <taxon>Bacteroidota</taxon>
        <taxon>Bacteroidia</taxon>
        <taxon>Marinilabiliales</taxon>
        <taxon>Prolixibacteraceae</taxon>
        <taxon>Prolixibacter</taxon>
    </lineage>
</organism>
<reference evidence="2 3" key="1">
    <citation type="submission" date="2019-10" db="EMBL/GenBank/DDBJ databases">
        <title>Prolixibacter strains distinguished by the presence of nitrate reductase genes were adept at nitrate-dependent anaerobic corrosion of metallic iron and carbon steel.</title>
        <authorList>
            <person name="Iino T."/>
            <person name="Shono N."/>
            <person name="Ito K."/>
            <person name="Nakamura R."/>
            <person name="Sueoka K."/>
            <person name="Harayama S."/>
            <person name="Ohkuma M."/>
        </authorList>
    </citation>
    <scope>NUCLEOTIDE SEQUENCE [LARGE SCALE GENOMIC DNA]</scope>
    <source>
        <strain evidence="2 3">JCM 13498</strain>
    </source>
</reference>
<dbReference type="Gene3D" id="2.130.10.130">
    <property type="entry name" value="Integrin alpha, N-terminal"/>
    <property type="match status" value="1"/>
</dbReference>
<evidence type="ECO:0008006" key="4">
    <source>
        <dbReference type="Google" id="ProtNLM"/>
    </source>
</evidence>
<dbReference type="RefSeq" id="WP_025864649.1">
    <property type="nucleotide sequence ID" value="NZ_BLAX01000001.1"/>
</dbReference>
<accession>A0A5M4B2D6</accession>
<dbReference type="Pfam" id="PF13517">
    <property type="entry name" value="FG-GAP_3"/>
    <property type="match status" value="3"/>
</dbReference>
<dbReference type="EMBL" id="BLAX01000001">
    <property type="protein sequence ID" value="GET34330.1"/>
    <property type="molecule type" value="Genomic_DNA"/>
</dbReference>
<proteinExistence type="predicted"/>